<evidence type="ECO:0000313" key="2">
    <source>
        <dbReference type="EMBL" id="GAA0143778.1"/>
    </source>
</evidence>
<accession>A0AAV3P1C5</accession>
<keyword evidence="1" id="KW-1133">Transmembrane helix</keyword>
<sequence>MENGIKVLKLLLVELWLSREIPCMHPLIRSSFAAVQSATSMVIPSLWLFSWCPIVGFAMYLPTPSLGVAMSLTMVTPRADDPYDFEPIESAIDDEFASFDYEIGRDLFDFETDFQSCQFDYFQVDDESIADSKTDPSEID</sequence>
<keyword evidence="1" id="KW-0812">Transmembrane</keyword>
<dbReference type="EMBL" id="BAABME010015950">
    <property type="protein sequence ID" value="GAA0143778.1"/>
    <property type="molecule type" value="Genomic_DNA"/>
</dbReference>
<dbReference type="Proteomes" id="UP001454036">
    <property type="component" value="Unassembled WGS sequence"/>
</dbReference>
<comment type="caution">
    <text evidence="2">The sequence shown here is derived from an EMBL/GenBank/DDBJ whole genome shotgun (WGS) entry which is preliminary data.</text>
</comment>
<feature type="transmembrane region" description="Helical" evidence="1">
    <location>
        <begin position="41"/>
        <end position="61"/>
    </location>
</feature>
<proteinExistence type="predicted"/>
<keyword evidence="3" id="KW-1185">Reference proteome</keyword>
<evidence type="ECO:0000313" key="3">
    <source>
        <dbReference type="Proteomes" id="UP001454036"/>
    </source>
</evidence>
<gene>
    <name evidence="2" type="ORF">LIER_35805</name>
</gene>
<organism evidence="2 3">
    <name type="scientific">Lithospermum erythrorhizon</name>
    <name type="common">Purple gromwell</name>
    <name type="synonym">Lithospermum officinale var. erythrorhizon</name>
    <dbReference type="NCBI Taxonomy" id="34254"/>
    <lineage>
        <taxon>Eukaryota</taxon>
        <taxon>Viridiplantae</taxon>
        <taxon>Streptophyta</taxon>
        <taxon>Embryophyta</taxon>
        <taxon>Tracheophyta</taxon>
        <taxon>Spermatophyta</taxon>
        <taxon>Magnoliopsida</taxon>
        <taxon>eudicotyledons</taxon>
        <taxon>Gunneridae</taxon>
        <taxon>Pentapetalae</taxon>
        <taxon>asterids</taxon>
        <taxon>lamiids</taxon>
        <taxon>Boraginales</taxon>
        <taxon>Boraginaceae</taxon>
        <taxon>Boraginoideae</taxon>
        <taxon>Lithospermeae</taxon>
        <taxon>Lithospermum</taxon>
    </lineage>
</organism>
<keyword evidence="1" id="KW-0472">Membrane</keyword>
<dbReference type="AlphaFoldDB" id="A0AAV3P1C5"/>
<reference evidence="2 3" key="1">
    <citation type="submission" date="2024-01" db="EMBL/GenBank/DDBJ databases">
        <title>The complete chloroplast genome sequence of Lithospermum erythrorhizon: insights into the phylogenetic relationship among Boraginaceae species and the maternal lineages of purple gromwells.</title>
        <authorList>
            <person name="Okada T."/>
            <person name="Watanabe K."/>
        </authorList>
    </citation>
    <scope>NUCLEOTIDE SEQUENCE [LARGE SCALE GENOMIC DNA]</scope>
</reference>
<protein>
    <submittedName>
        <fullName evidence="2">Uncharacterized protein</fullName>
    </submittedName>
</protein>
<evidence type="ECO:0000256" key="1">
    <source>
        <dbReference type="SAM" id="Phobius"/>
    </source>
</evidence>
<name>A0AAV3P1C5_LITER</name>